<dbReference type="AlphaFoldDB" id="A0AAU7LDV9"/>
<dbReference type="InterPro" id="IPR016181">
    <property type="entry name" value="Acyl_CoA_acyltransferase"/>
</dbReference>
<dbReference type="KEGG" id="achh:ABFG95_06310"/>
<name>A0AAU7LDV9_9BURK</name>
<sequence>MTALNQYDFLRLNSYDDEAAFFAQMGRFFASATVRRDCGGYPLNDSARHRWFVVRRRGQQRLLGFVGIELQTGAVRIRDGYIRPEARQHGLFRELRRQVLEFIDERNQPCTLRVPHNCAALLLPYGFQIQTTRGNWVTMKRNTHATRSGSGEPGQGLVRGTAHPASGFAHRRHQPDPAMPA</sequence>
<proteinExistence type="predicted"/>
<gene>
    <name evidence="2" type="ORF">ABFG95_06310</name>
</gene>
<evidence type="ECO:0000256" key="1">
    <source>
        <dbReference type="SAM" id="MobiDB-lite"/>
    </source>
</evidence>
<protein>
    <submittedName>
        <fullName evidence="2">N-acetyltransferase</fullName>
    </submittedName>
</protein>
<dbReference type="Gene3D" id="3.40.630.30">
    <property type="match status" value="1"/>
</dbReference>
<reference evidence="2" key="1">
    <citation type="submission" date="2024-05" db="EMBL/GenBank/DDBJ databases">
        <title>Transcriptome analysis of the degradation process of organic nitrogen by two heterotrophic nitrifying and aerobic denitrifying bacteria, Achromobacter sp. HNDS-1 and Enterobacter sp. HNDS-6.</title>
        <authorList>
            <person name="Huang Y."/>
        </authorList>
    </citation>
    <scope>NUCLEOTIDE SEQUENCE</scope>
    <source>
        <strain evidence="2">HNDS-1</strain>
    </source>
</reference>
<accession>A0AAU7LDV9</accession>
<dbReference type="EMBL" id="CP157584">
    <property type="protein sequence ID" value="XBP00086.1"/>
    <property type="molecule type" value="Genomic_DNA"/>
</dbReference>
<organism evidence="2">
    <name type="scientific">Achromobacter sp. HNDS-1</name>
    <dbReference type="NCBI Taxonomy" id="3151598"/>
    <lineage>
        <taxon>Bacteria</taxon>
        <taxon>Pseudomonadati</taxon>
        <taxon>Pseudomonadota</taxon>
        <taxon>Betaproteobacteria</taxon>
        <taxon>Burkholderiales</taxon>
        <taxon>Alcaligenaceae</taxon>
        <taxon>Achromobacter</taxon>
    </lineage>
</organism>
<dbReference type="SUPFAM" id="SSF55729">
    <property type="entry name" value="Acyl-CoA N-acyltransferases (Nat)"/>
    <property type="match status" value="1"/>
</dbReference>
<feature type="region of interest" description="Disordered" evidence="1">
    <location>
        <begin position="144"/>
        <end position="181"/>
    </location>
</feature>
<evidence type="ECO:0000313" key="2">
    <source>
        <dbReference type="EMBL" id="XBP00086.1"/>
    </source>
</evidence>
<dbReference type="RefSeq" id="WP_175146107.1">
    <property type="nucleotide sequence ID" value="NZ_CP157584.1"/>
</dbReference>